<dbReference type="SUPFAM" id="SSF51735">
    <property type="entry name" value="NAD(P)-binding Rossmann-fold domains"/>
    <property type="match status" value="1"/>
</dbReference>
<dbReference type="InterPro" id="IPR028939">
    <property type="entry name" value="P5C_Rdtase_cat_N"/>
</dbReference>
<organism evidence="2 3">
    <name type="scientific">Micromonospora halotolerans</name>
    <dbReference type="NCBI Taxonomy" id="709879"/>
    <lineage>
        <taxon>Bacteria</taxon>
        <taxon>Bacillati</taxon>
        <taxon>Actinomycetota</taxon>
        <taxon>Actinomycetes</taxon>
        <taxon>Micromonosporales</taxon>
        <taxon>Micromonosporaceae</taxon>
        <taxon>Micromonospora</taxon>
    </lineage>
</organism>
<reference evidence="2 3" key="1">
    <citation type="submission" date="2023-09" db="EMBL/GenBank/DDBJ databases">
        <title>Micromonospora halotolerans DSM 45598 genome sequence.</title>
        <authorList>
            <person name="Mo P."/>
        </authorList>
    </citation>
    <scope>NUCLEOTIDE SEQUENCE [LARGE SCALE GENOMIC DNA]</scope>
    <source>
        <strain evidence="2 3">DSM 45598</strain>
    </source>
</reference>
<proteinExistence type="predicted"/>
<dbReference type="Pfam" id="PF03807">
    <property type="entry name" value="F420_oxidored"/>
    <property type="match status" value="1"/>
</dbReference>
<evidence type="ECO:0000313" key="3">
    <source>
        <dbReference type="Proteomes" id="UP001303001"/>
    </source>
</evidence>
<evidence type="ECO:0000313" key="2">
    <source>
        <dbReference type="EMBL" id="WNM38472.1"/>
    </source>
</evidence>
<dbReference type="InterPro" id="IPR036291">
    <property type="entry name" value="NAD(P)-bd_dom_sf"/>
</dbReference>
<protein>
    <submittedName>
        <fullName evidence="2">NAD(P)-binding domain-containing protein</fullName>
    </submittedName>
</protein>
<dbReference type="Proteomes" id="UP001303001">
    <property type="component" value="Chromosome"/>
</dbReference>
<keyword evidence="3" id="KW-1185">Reference proteome</keyword>
<evidence type="ECO:0000259" key="1">
    <source>
        <dbReference type="Pfam" id="PF03807"/>
    </source>
</evidence>
<sequence>MRDDDLAAAGVAPAATTLSSRPRVAVLGAGHTGPVIARVAMAAGYPVTIAASGDPANIALITDVLAPGAEARWAADAVADAGIVVLAIPLHRFPDLDPALLAGRLVVDTMNYWPPVDGVQEMFDDPAYGSSEIVQRRLARSRVVKTLNHIGYHELEDDRRPPGAPDRRALGVAGDDPAAVRTVADLIERIGYDAVPLDGLRVGRLLQPGGPVFGVSLGRTEFTRALARTDHTDRGSS</sequence>
<name>A0ABY9ZU81_9ACTN</name>
<feature type="domain" description="Pyrroline-5-carboxylate reductase catalytic N-terminal" evidence="1">
    <location>
        <begin position="23"/>
        <end position="112"/>
    </location>
</feature>
<accession>A0ABY9ZU81</accession>
<gene>
    <name evidence="2" type="ORF">RMN56_25550</name>
</gene>
<dbReference type="Gene3D" id="3.40.50.720">
    <property type="entry name" value="NAD(P)-binding Rossmann-like Domain"/>
    <property type="match status" value="1"/>
</dbReference>
<dbReference type="EMBL" id="CP134876">
    <property type="protein sequence ID" value="WNM38472.1"/>
    <property type="molecule type" value="Genomic_DNA"/>
</dbReference>
<dbReference type="RefSeq" id="WP_313720111.1">
    <property type="nucleotide sequence ID" value="NZ_CP134876.1"/>
</dbReference>